<evidence type="ECO:0000256" key="1">
    <source>
        <dbReference type="ARBA" id="ARBA00004141"/>
    </source>
</evidence>
<dbReference type="PANTHER" id="PTHR33514">
    <property type="entry name" value="PROTEIN ABCI12, CHLOROPLASTIC"/>
    <property type="match status" value="1"/>
</dbReference>
<evidence type="ECO:0000313" key="6">
    <source>
        <dbReference type="EMBL" id="RDB61107.1"/>
    </source>
</evidence>
<reference evidence="6 7" key="1">
    <citation type="journal article" date="2018" name="Elife">
        <title>Discovery and characterization of a prevalent human gut bacterial enzyme sufficient for the inactivation of a family of plant toxins.</title>
        <authorList>
            <person name="Koppel N."/>
            <person name="Bisanz J.E."/>
            <person name="Pandelia M.E."/>
            <person name="Turnbaugh P.J."/>
            <person name="Balskus E.P."/>
        </authorList>
    </citation>
    <scope>NUCLEOTIDE SEQUENCE [LARGE SCALE GENOMIC DNA]</scope>
    <source>
        <strain evidence="6 7">OB21 GAM31</strain>
    </source>
</reference>
<evidence type="ECO:0000313" key="7">
    <source>
        <dbReference type="Proteomes" id="UP000253975"/>
    </source>
</evidence>
<dbReference type="RefSeq" id="WP_114614652.1">
    <property type="nucleotide sequence ID" value="NZ_PPTO01000001.1"/>
</dbReference>
<keyword evidence="4 5" id="KW-0472">Membrane</keyword>
<evidence type="ECO:0000256" key="2">
    <source>
        <dbReference type="ARBA" id="ARBA00022692"/>
    </source>
</evidence>
<keyword evidence="3 5" id="KW-1133">Transmembrane helix</keyword>
<protein>
    <recommendedName>
        <fullName evidence="8">Energy-coupling factor transporter transmembrane protein EcfT</fullName>
    </recommendedName>
</protein>
<feature type="transmembrane region" description="Helical" evidence="5">
    <location>
        <begin position="221"/>
        <end position="238"/>
    </location>
</feature>
<dbReference type="CDD" id="cd16914">
    <property type="entry name" value="EcfT"/>
    <property type="match status" value="1"/>
</dbReference>
<comment type="subcellular location">
    <subcellularLocation>
        <location evidence="1">Membrane</location>
        <topology evidence="1">Multi-pass membrane protein</topology>
    </subcellularLocation>
</comment>
<accession>A0A369LR04</accession>
<sequence length="239" mass="25642">MLMSTQHNSTPLDARFALVGLFAYSISLFFVATWLGLGVFVLLLVAALLYFRISLRNMGACIAPLAFILACTVVAQIPHGIGAGLFYAARIIVLALAALSVSLAYDSAQFTRAFSGLMSPLRNLGVPVDDISTTFSLALRFIPACFDEYVIVCQAQRSRCAHFDDGGFVGRIVQRGRAFVPMLVGLFRHASVLACAMEARCYGAPGARTCLHGEQCVGPRSVVLVAAFSAFCIFMGVLL</sequence>
<evidence type="ECO:0008006" key="8">
    <source>
        <dbReference type="Google" id="ProtNLM"/>
    </source>
</evidence>
<feature type="transmembrane region" description="Helical" evidence="5">
    <location>
        <begin position="20"/>
        <end position="51"/>
    </location>
</feature>
<dbReference type="Proteomes" id="UP000253975">
    <property type="component" value="Unassembled WGS sequence"/>
</dbReference>
<feature type="transmembrane region" description="Helical" evidence="5">
    <location>
        <begin position="84"/>
        <end position="105"/>
    </location>
</feature>
<feature type="transmembrane region" description="Helical" evidence="5">
    <location>
        <begin position="58"/>
        <end position="78"/>
    </location>
</feature>
<dbReference type="Pfam" id="PF02361">
    <property type="entry name" value="CbiQ"/>
    <property type="match status" value="1"/>
</dbReference>
<comment type="caution">
    <text evidence="6">The sequence shown here is derived from an EMBL/GenBank/DDBJ whole genome shotgun (WGS) entry which is preliminary data.</text>
</comment>
<evidence type="ECO:0000256" key="4">
    <source>
        <dbReference type="ARBA" id="ARBA00023136"/>
    </source>
</evidence>
<dbReference type="PANTHER" id="PTHR33514:SF13">
    <property type="entry name" value="PROTEIN ABCI12, CHLOROPLASTIC"/>
    <property type="match status" value="1"/>
</dbReference>
<proteinExistence type="predicted"/>
<dbReference type="InterPro" id="IPR003339">
    <property type="entry name" value="ABC/ECF_trnsptr_transmembrane"/>
</dbReference>
<gene>
    <name evidence="6" type="ORF">C1881_00875</name>
</gene>
<name>A0A369LR04_9ACTN</name>
<dbReference type="GO" id="GO:0005886">
    <property type="term" value="C:plasma membrane"/>
    <property type="evidence" value="ECO:0007669"/>
    <property type="project" value="TreeGrafter"/>
</dbReference>
<dbReference type="AlphaFoldDB" id="A0A369LR04"/>
<evidence type="ECO:0000256" key="5">
    <source>
        <dbReference type="SAM" id="Phobius"/>
    </source>
</evidence>
<dbReference type="EMBL" id="PPTO01000001">
    <property type="protein sequence ID" value="RDB61107.1"/>
    <property type="molecule type" value="Genomic_DNA"/>
</dbReference>
<evidence type="ECO:0000256" key="3">
    <source>
        <dbReference type="ARBA" id="ARBA00022989"/>
    </source>
</evidence>
<keyword evidence="2 5" id="KW-0812">Transmembrane</keyword>
<organism evidence="6 7">
    <name type="scientific">Slackia isoflavoniconvertens</name>
    <dbReference type="NCBI Taxonomy" id="572010"/>
    <lineage>
        <taxon>Bacteria</taxon>
        <taxon>Bacillati</taxon>
        <taxon>Actinomycetota</taxon>
        <taxon>Coriobacteriia</taxon>
        <taxon>Eggerthellales</taxon>
        <taxon>Eggerthellaceae</taxon>
        <taxon>Slackia</taxon>
    </lineage>
</organism>